<accession>A0ABU0TUF8</accession>
<evidence type="ECO:0000313" key="4">
    <source>
        <dbReference type="Proteomes" id="UP001226691"/>
    </source>
</evidence>
<feature type="chain" id="PRO_5045606419" description="Fructose 1,6-bisphosphatase" evidence="2">
    <location>
        <begin position="29"/>
        <end position="268"/>
    </location>
</feature>
<sequence>MSSTSRRRAVRASALALTLAVVAPVALTGCTQMVEAFNALSGQTVPNQSVVVATPAPRGTSADKPFDSQFTYDGSVSLSTDVADGLEVRLDVWAVNPKRTMEWTSTNDKQFGFAVNVVDHRVDEKAVLAQKRRVYVSSVSITSQTAQTSGQVSSPFQFSADPRTLVPSDTLRSERGLLLNSFQGGLLVPTTSIRQLPNDTYGITLEFALNVAVEGTANTDTSFAQQTVYQYLPIAIFADEAQGSAQPDSTTPSGTGRAPGWGQGTSQG</sequence>
<dbReference type="PROSITE" id="PS51318">
    <property type="entry name" value="TAT"/>
    <property type="match status" value="1"/>
</dbReference>
<feature type="compositionally biased region" description="Polar residues" evidence="1">
    <location>
        <begin position="243"/>
        <end position="254"/>
    </location>
</feature>
<comment type="caution">
    <text evidence="3">The sequence shown here is derived from an EMBL/GenBank/DDBJ whole genome shotgun (WGS) entry which is preliminary data.</text>
</comment>
<dbReference type="InterPro" id="IPR006311">
    <property type="entry name" value="TAT_signal"/>
</dbReference>
<keyword evidence="4" id="KW-1185">Reference proteome</keyword>
<feature type="compositionally biased region" description="Gly residues" evidence="1">
    <location>
        <begin position="257"/>
        <end position="268"/>
    </location>
</feature>
<dbReference type="Proteomes" id="UP001226691">
    <property type="component" value="Unassembled WGS sequence"/>
</dbReference>
<protein>
    <recommendedName>
        <fullName evidence="5">Fructose 1,6-bisphosphatase</fullName>
    </recommendedName>
</protein>
<dbReference type="PROSITE" id="PS51257">
    <property type="entry name" value="PROKAR_LIPOPROTEIN"/>
    <property type="match status" value="1"/>
</dbReference>
<evidence type="ECO:0008006" key="5">
    <source>
        <dbReference type="Google" id="ProtNLM"/>
    </source>
</evidence>
<feature type="signal peptide" evidence="2">
    <location>
        <begin position="1"/>
        <end position="28"/>
    </location>
</feature>
<evidence type="ECO:0000256" key="1">
    <source>
        <dbReference type="SAM" id="MobiDB-lite"/>
    </source>
</evidence>
<proteinExistence type="predicted"/>
<evidence type="ECO:0000313" key="3">
    <source>
        <dbReference type="EMBL" id="MDQ1123296.1"/>
    </source>
</evidence>
<name>A0ABU0TUF8_MICTR</name>
<feature type="region of interest" description="Disordered" evidence="1">
    <location>
        <begin position="243"/>
        <end position="268"/>
    </location>
</feature>
<evidence type="ECO:0000256" key="2">
    <source>
        <dbReference type="SAM" id="SignalP"/>
    </source>
</evidence>
<gene>
    <name evidence="3" type="ORF">QE412_001869</name>
</gene>
<reference evidence="3 4" key="1">
    <citation type="submission" date="2023-07" db="EMBL/GenBank/DDBJ databases">
        <title>Functional and genomic diversity of the sorghum phyllosphere microbiome.</title>
        <authorList>
            <person name="Shade A."/>
        </authorList>
    </citation>
    <scope>NUCLEOTIDE SEQUENCE [LARGE SCALE GENOMIC DNA]</scope>
    <source>
        <strain evidence="3 4">SORGH_AS_1207</strain>
    </source>
</reference>
<dbReference type="RefSeq" id="WP_307482664.1">
    <property type="nucleotide sequence ID" value="NZ_JAUTBF010000001.1"/>
</dbReference>
<organism evidence="3 4">
    <name type="scientific">Microbacterium trichothecenolyticum</name>
    <name type="common">Aureobacterium trichothecenolyticum</name>
    <dbReference type="NCBI Taxonomy" id="69370"/>
    <lineage>
        <taxon>Bacteria</taxon>
        <taxon>Bacillati</taxon>
        <taxon>Actinomycetota</taxon>
        <taxon>Actinomycetes</taxon>
        <taxon>Micrococcales</taxon>
        <taxon>Microbacteriaceae</taxon>
        <taxon>Microbacterium</taxon>
    </lineage>
</organism>
<dbReference type="EMBL" id="JAUTBF010000001">
    <property type="protein sequence ID" value="MDQ1123296.1"/>
    <property type="molecule type" value="Genomic_DNA"/>
</dbReference>
<keyword evidence="2" id="KW-0732">Signal</keyword>